<proteinExistence type="predicted"/>
<dbReference type="SUPFAM" id="SSF54001">
    <property type="entry name" value="Cysteine proteinases"/>
    <property type="match status" value="1"/>
</dbReference>
<gene>
    <name evidence="2" type="ORF">F1654_12205</name>
</gene>
<dbReference type="PANTHER" id="PTHR33490">
    <property type="entry name" value="BLR5614 PROTEIN-RELATED"/>
    <property type="match status" value="1"/>
</dbReference>
<dbReference type="InterPro" id="IPR013589">
    <property type="entry name" value="Bac_transglu_N"/>
</dbReference>
<reference evidence="2 3" key="1">
    <citation type="submission" date="2019-09" db="EMBL/GenBank/DDBJ databases">
        <authorList>
            <person name="Kevbrin V."/>
            <person name="Grouzdev D.S."/>
        </authorList>
    </citation>
    <scope>NUCLEOTIDE SEQUENCE [LARGE SCALE GENOMIC DNA]</scope>
    <source>
        <strain evidence="2 3">G-192</strain>
    </source>
</reference>
<comment type="caution">
    <text evidence="2">The sequence shown here is derived from an EMBL/GenBank/DDBJ whole genome shotgun (WGS) entry which is preliminary data.</text>
</comment>
<dbReference type="InterPro" id="IPR038765">
    <property type="entry name" value="Papain-like_cys_pep_sf"/>
</dbReference>
<organism evidence="2 3">
    <name type="scientific">Alkalicaulis satelles</name>
    <dbReference type="NCBI Taxonomy" id="2609175"/>
    <lineage>
        <taxon>Bacteria</taxon>
        <taxon>Pseudomonadati</taxon>
        <taxon>Pseudomonadota</taxon>
        <taxon>Alphaproteobacteria</taxon>
        <taxon>Maricaulales</taxon>
        <taxon>Maricaulaceae</taxon>
        <taxon>Alkalicaulis</taxon>
    </lineage>
</organism>
<dbReference type="Pfam" id="PF08379">
    <property type="entry name" value="Bact_transglu_N"/>
    <property type="match status" value="1"/>
</dbReference>
<sequence>MLIRVEHQTTYRYDRAPRLVIQALRKTPRSCASQHVRRWRINADADVRIHQSEDAFGNIMHALYTDGPVEALSVTVSGEVETSDTAGALEGWPERQPELVFLRTTPLTEPGEAIRSFADPLRRKDRLDLLHGLMSSIHAQIAFDAGATDVSHSAQEAFELGRGVCQDHTHIFLAAARWLGVPARYVSGHLRRRDGEAGQEAAHAWAEAKVEGLGWVGFDAANGVCPDANYVRVASALDYLGAAPVRGASYGGQGERLSVSLQVDSPPAASPPPSQLQQ</sequence>
<dbReference type="PANTHER" id="PTHR33490:SF6">
    <property type="entry name" value="SLL1049 PROTEIN"/>
    <property type="match status" value="1"/>
</dbReference>
<dbReference type="InterPro" id="IPR002931">
    <property type="entry name" value="Transglutaminase-like"/>
</dbReference>
<dbReference type="Pfam" id="PF01841">
    <property type="entry name" value="Transglut_core"/>
    <property type="match status" value="1"/>
</dbReference>
<evidence type="ECO:0000313" key="3">
    <source>
        <dbReference type="Proteomes" id="UP000325122"/>
    </source>
</evidence>
<dbReference type="Proteomes" id="UP000325122">
    <property type="component" value="Unassembled WGS sequence"/>
</dbReference>
<name>A0A5M6ZCT8_9PROT</name>
<protein>
    <submittedName>
        <fullName evidence="2">Transglutaminase family protein</fullName>
    </submittedName>
</protein>
<dbReference type="Gene3D" id="3.10.620.30">
    <property type="match status" value="1"/>
</dbReference>
<evidence type="ECO:0000259" key="1">
    <source>
        <dbReference type="SMART" id="SM00460"/>
    </source>
</evidence>
<dbReference type="AlphaFoldDB" id="A0A5M6ZCT8"/>
<keyword evidence="3" id="KW-1185">Reference proteome</keyword>
<dbReference type="EMBL" id="VWOJ01000004">
    <property type="protein sequence ID" value="KAA5801647.1"/>
    <property type="molecule type" value="Genomic_DNA"/>
</dbReference>
<dbReference type="RefSeq" id="WP_150023835.1">
    <property type="nucleotide sequence ID" value="NZ_VWOJ01000004.1"/>
</dbReference>
<evidence type="ECO:0000313" key="2">
    <source>
        <dbReference type="EMBL" id="KAA5801647.1"/>
    </source>
</evidence>
<feature type="domain" description="Transglutaminase-like" evidence="1">
    <location>
        <begin position="157"/>
        <end position="222"/>
    </location>
</feature>
<accession>A0A5M6ZCT8</accession>
<dbReference type="SMART" id="SM00460">
    <property type="entry name" value="TGc"/>
    <property type="match status" value="1"/>
</dbReference>